<evidence type="ECO:0000313" key="2">
    <source>
        <dbReference type="Proteomes" id="UP000186406"/>
    </source>
</evidence>
<sequence length="76" mass="8194">MSMAMLGFEAQMVIAKRMALFAAGGPKANREAQRMVTEKVAAAGEAMTQIATGASHGKVVNGYRRKVRANIRRLSK</sequence>
<keyword evidence="2" id="KW-1185">Reference proteome</keyword>
<proteinExistence type="predicted"/>
<accession>A0A1M7ZML0</accession>
<protein>
    <submittedName>
        <fullName evidence="1">Uncharacterized protein</fullName>
    </submittedName>
</protein>
<dbReference type="RefSeq" id="WP_073629636.1">
    <property type="nucleotide sequence ID" value="NZ_FRXO01000005.1"/>
</dbReference>
<dbReference type="AlphaFoldDB" id="A0A1M7ZML0"/>
<reference evidence="1 2" key="1">
    <citation type="submission" date="2016-12" db="EMBL/GenBank/DDBJ databases">
        <authorList>
            <person name="Song W.-J."/>
            <person name="Kurnit D.M."/>
        </authorList>
    </citation>
    <scope>NUCLEOTIDE SEQUENCE [LARGE SCALE GENOMIC DNA]</scope>
    <source>
        <strain evidence="1 2">DSM 19599</strain>
    </source>
</reference>
<name>A0A1M7ZML0_9HYPH</name>
<organism evidence="1 2">
    <name type="scientific">Pseudoxanthobacter soli DSM 19599</name>
    <dbReference type="NCBI Taxonomy" id="1123029"/>
    <lineage>
        <taxon>Bacteria</taxon>
        <taxon>Pseudomonadati</taxon>
        <taxon>Pseudomonadota</taxon>
        <taxon>Alphaproteobacteria</taxon>
        <taxon>Hyphomicrobiales</taxon>
        <taxon>Segnochrobactraceae</taxon>
        <taxon>Pseudoxanthobacter</taxon>
    </lineage>
</organism>
<dbReference type="EMBL" id="FRXO01000005">
    <property type="protein sequence ID" value="SHO66121.1"/>
    <property type="molecule type" value="Genomic_DNA"/>
</dbReference>
<dbReference type="Proteomes" id="UP000186406">
    <property type="component" value="Unassembled WGS sequence"/>
</dbReference>
<dbReference type="OrthoDB" id="8455046at2"/>
<evidence type="ECO:0000313" key="1">
    <source>
        <dbReference type="EMBL" id="SHO66121.1"/>
    </source>
</evidence>
<gene>
    <name evidence="1" type="ORF">SAMN02745172_02776</name>
</gene>